<proteinExistence type="predicted"/>
<dbReference type="Pfam" id="PF00782">
    <property type="entry name" value="DSPc"/>
    <property type="match status" value="1"/>
</dbReference>
<dbReference type="SUPFAM" id="SSF81296">
    <property type="entry name" value="E set domains"/>
    <property type="match status" value="1"/>
</dbReference>
<evidence type="ECO:0000256" key="1">
    <source>
        <dbReference type="ARBA" id="ARBA00022801"/>
    </source>
</evidence>
<feature type="domain" description="Tyrosine specific protein phosphatases" evidence="6">
    <location>
        <begin position="112"/>
        <end position="171"/>
    </location>
</feature>
<dbReference type="CDD" id="cd02859">
    <property type="entry name" value="E_set_AMPKbeta_like_N"/>
    <property type="match status" value="1"/>
</dbReference>
<dbReference type="Proteomes" id="UP000649617">
    <property type="component" value="Unassembled WGS sequence"/>
</dbReference>
<dbReference type="InterPro" id="IPR014756">
    <property type="entry name" value="Ig_E-set"/>
</dbReference>
<dbReference type="Gene3D" id="3.90.190.10">
    <property type="entry name" value="Protein tyrosine phosphatase superfamily"/>
    <property type="match status" value="1"/>
</dbReference>
<dbReference type="AlphaFoldDB" id="A0A812N2R2"/>
<sequence>MAQAAAGDGATSAKYSETMQKQMGSSLVYKHEDGMNYAKCFERIYIGSCLQTAADVDTLKKEGVGIVFCLQEDKDMAHFNIDLAPILARAKEVDILHVRHPIKDFDPLSLRKHLPDAVRRLNAEMLARPKDAAYIHCTAGLGRAPATALAYMFMIEGMDLDDAYAHLYKSRRCHPQLNMVRAAACDLLGGGLGSGKLKLSWTLPEAKCVEVAGLDIGWHERVPMVKNATTGEFVLERDTPPGVYQYKFIVDGKWMANPDLPSVTDNGNVNNVARVNPAPGSADSERRERMMKKGGRPTEEEWKQLQSMLAVPAAPESSQKSGYAG</sequence>
<dbReference type="InterPro" id="IPR045204">
    <property type="entry name" value="DSP_laforin-like"/>
</dbReference>
<feature type="domain" description="Tyrosine-protein phosphatase" evidence="5">
    <location>
        <begin position="36"/>
        <end position="194"/>
    </location>
</feature>
<keyword evidence="1" id="KW-0378">Hydrolase</keyword>
<dbReference type="PROSITE" id="PS50056">
    <property type="entry name" value="TYR_PHOSPHATASE_2"/>
    <property type="match status" value="1"/>
</dbReference>
<gene>
    <name evidence="7" type="primary">DSP4</name>
    <name evidence="7" type="ORF">SPIL2461_LOCUS6661</name>
</gene>
<evidence type="ECO:0000313" key="8">
    <source>
        <dbReference type="Proteomes" id="UP000649617"/>
    </source>
</evidence>
<dbReference type="PANTHER" id="PTHR46642">
    <property type="entry name" value="DUAL SPECIFICITY PHOSPHATASE, SUBGROUP, CATALYTIC DOMAIN"/>
    <property type="match status" value="1"/>
</dbReference>
<evidence type="ECO:0000313" key="7">
    <source>
        <dbReference type="EMBL" id="CAE7295817.1"/>
    </source>
</evidence>
<dbReference type="Gene3D" id="2.60.40.10">
    <property type="entry name" value="Immunoglobulins"/>
    <property type="match status" value="1"/>
</dbReference>
<organism evidence="7 8">
    <name type="scientific">Symbiodinium pilosum</name>
    <name type="common">Dinoflagellate</name>
    <dbReference type="NCBI Taxonomy" id="2952"/>
    <lineage>
        <taxon>Eukaryota</taxon>
        <taxon>Sar</taxon>
        <taxon>Alveolata</taxon>
        <taxon>Dinophyceae</taxon>
        <taxon>Suessiales</taxon>
        <taxon>Symbiodiniaceae</taxon>
        <taxon>Symbiodinium</taxon>
    </lineage>
</organism>
<dbReference type="InterPro" id="IPR000387">
    <property type="entry name" value="Tyr_Pase_dom"/>
</dbReference>
<protein>
    <submittedName>
        <fullName evidence="7">DSP4 protein</fullName>
    </submittedName>
</protein>
<dbReference type="InterPro" id="IPR013783">
    <property type="entry name" value="Ig-like_fold"/>
</dbReference>
<comment type="caution">
    <text evidence="7">The sequence shown here is derived from an EMBL/GenBank/DDBJ whole genome shotgun (WGS) entry which is preliminary data.</text>
</comment>
<keyword evidence="2" id="KW-0904">Protein phosphatase</keyword>
<name>A0A812N2R2_SYMPI</name>
<dbReference type="InterPro" id="IPR029021">
    <property type="entry name" value="Prot-tyrosine_phosphatase-like"/>
</dbReference>
<feature type="region of interest" description="Disordered" evidence="4">
    <location>
        <begin position="276"/>
        <end position="301"/>
    </location>
</feature>
<dbReference type="InterPro" id="IPR032640">
    <property type="entry name" value="AMPK1_CBM"/>
</dbReference>
<reference evidence="7" key="1">
    <citation type="submission" date="2021-02" db="EMBL/GenBank/DDBJ databases">
        <authorList>
            <person name="Dougan E. K."/>
            <person name="Rhodes N."/>
            <person name="Thang M."/>
            <person name="Chan C."/>
        </authorList>
    </citation>
    <scope>NUCLEOTIDE SEQUENCE</scope>
</reference>
<dbReference type="PANTHER" id="PTHR46642:SF3">
    <property type="entry name" value="PHOSPHOGLUCAN PHOSPHATASE DSP4, CHLOROPLASTIC"/>
    <property type="match status" value="1"/>
</dbReference>
<dbReference type="SUPFAM" id="SSF52799">
    <property type="entry name" value="(Phosphotyrosine protein) phosphatases II"/>
    <property type="match status" value="1"/>
</dbReference>
<dbReference type="PROSITE" id="PS50054">
    <property type="entry name" value="TYR_PHOSPHATASE_DUAL"/>
    <property type="match status" value="1"/>
</dbReference>
<evidence type="ECO:0000259" key="6">
    <source>
        <dbReference type="PROSITE" id="PS50056"/>
    </source>
</evidence>
<accession>A0A812N2R2</accession>
<dbReference type="GO" id="GO:0009507">
    <property type="term" value="C:chloroplast"/>
    <property type="evidence" value="ECO:0007669"/>
    <property type="project" value="TreeGrafter"/>
</dbReference>
<dbReference type="GO" id="GO:0005983">
    <property type="term" value="P:starch catabolic process"/>
    <property type="evidence" value="ECO:0007669"/>
    <property type="project" value="TreeGrafter"/>
</dbReference>
<evidence type="ECO:0000256" key="4">
    <source>
        <dbReference type="SAM" id="MobiDB-lite"/>
    </source>
</evidence>
<dbReference type="Pfam" id="PF16561">
    <property type="entry name" value="AMPK1_CBM"/>
    <property type="match status" value="1"/>
</dbReference>
<evidence type="ECO:0000256" key="3">
    <source>
        <dbReference type="ARBA" id="ARBA00023277"/>
    </source>
</evidence>
<dbReference type="EMBL" id="CAJNIZ010010180">
    <property type="protein sequence ID" value="CAE7295817.1"/>
    <property type="molecule type" value="Genomic_DNA"/>
</dbReference>
<dbReference type="InterPro" id="IPR000340">
    <property type="entry name" value="Dual-sp_phosphatase_cat-dom"/>
</dbReference>
<dbReference type="GO" id="GO:0004721">
    <property type="term" value="F:phosphoprotein phosphatase activity"/>
    <property type="evidence" value="ECO:0007669"/>
    <property type="project" value="UniProtKB-KW"/>
</dbReference>
<evidence type="ECO:0000259" key="5">
    <source>
        <dbReference type="PROSITE" id="PS50054"/>
    </source>
</evidence>
<keyword evidence="8" id="KW-1185">Reference proteome</keyword>
<dbReference type="InterPro" id="IPR052832">
    <property type="entry name" value="Starch-Glucan_Phosphatase"/>
</dbReference>
<dbReference type="GO" id="GO:2001070">
    <property type="term" value="F:starch binding"/>
    <property type="evidence" value="ECO:0007669"/>
    <property type="project" value="TreeGrafter"/>
</dbReference>
<dbReference type="OrthoDB" id="273181at2759"/>
<evidence type="ECO:0000256" key="2">
    <source>
        <dbReference type="ARBA" id="ARBA00022912"/>
    </source>
</evidence>
<keyword evidence="3" id="KW-0119">Carbohydrate metabolism</keyword>
<dbReference type="GO" id="GO:0019203">
    <property type="term" value="F:carbohydrate phosphatase activity"/>
    <property type="evidence" value="ECO:0007669"/>
    <property type="project" value="InterPro"/>
</dbReference>
<dbReference type="InterPro" id="IPR020422">
    <property type="entry name" value="TYR_PHOSPHATASE_DUAL_dom"/>
</dbReference>
<dbReference type="CDD" id="cd14526">
    <property type="entry name" value="DSP_laforin-like"/>
    <property type="match status" value="1"/>
</dbReference>